<dbReference type="Gene3D" id="3.40.30.10">
    <property type="entry name" value="Glutaredoxin"/>
    <property type="match status" value="1"/>
</dbReference>
<gene>
    <name evidence="4" type="ORF">DL764_001153</name>
</gene>
<accession>A0A4Q4TQM2</accession>
<proteinExistence type="inferred from homology"/>
<dbReference type="InterPro" id="IPR036282">
    <property type="entry name" value="Glutathione-S-Trfase_C_sf"/>
</dbReference>
<evidence type="ECO:0000259" key="3">
    <source>
        <dbReference type="PROSITE" id="PS50405"/>
    </source>
</evidence>
<dbReference type="Proteomes" id="UP000293360">
    <property type="component" value="Unassembled WGS sequence"/>
</dbReference>
<sequence length="243" mass="27883">MADKLYVSETPEEVKNAQGLHLLTASTGNGQTVQILLEELAEKYGFRWTATLINIFDNEQKNDWFLRLNPNGRIPVLIDNSQSPPFTVHESAAELLYLLKLADKEHEFGFEDGLEHDEMLQWLLFWHGSGGPYQGQAIHFTRATEKIKYAIDRFRNETLRVFGVLEIRLSGKYTGEPRDYLAGKGKGKYSIADIRTFPWVNVWEMSGFTRQEMEAFPSLLEWINRIAKRPAVQIALGSKYKPS</sequence>
<dbReference type="Gene3D" id="1.20.1050.10">
    <property type="match status" value="1"/>
</dbReference>
<organism evidence="4 5">
    <name type="scientific">Monosporascus ibericus</name>
    <dbReference type="NCBI Taxonomy" id="155417"/>
    <lineage>
        <taxon>Eukaryota</taxon>
        <taxon>Fungi</taxon>
        <taxon>Dikarya</taxon>
        <taxon>Ascomycota</taxon>
        <taxon>Pezizomycotina</taxon>
        <taxon>Sordariomycetes</taxon>
        <taxon>Xylariomycetidae</taxon>
        <taxon>Xylariales</taxon>
        <taxon>Xylariales incertae sedis</taxon>
        <taxon>Monosporascus</taxon>
    </lineage>
</organism>
<dbReference type="SUPFAM" id="SSF47616">
    <property type="entry name" value="GST C-terminal domain-like"/>
    <property type="match status" value="1"/>
</dbReference>
<dbReference type="SFLD" id="SFLDS00019">
    <property type="entry name" value="Glutathione_Transferase_(cytos"/>
    <property type="match status" value="1"/>
</dbReference>
<dbReference type="InterPro" id="IPR004046">
    <property type="entry name" value="GST_C"/>
</dbReference>
<dbReference type="PROSITE" id="PS50404">
    <property type="entry name" value="GST_NTER"/>
    <property type="match status" value="1"/>
</dbReference>
<name>A0A4Q4TQM2_9PEZI</name>
<feature type="domain" description="GST N-terminal" evidence="2">
    <location>
        <begin position="17"/>
        <end position="106"/>
    </location>
</feature>
<protein>
    <recommendedName>
        <fullName evidence="6">GST N-terminal domain-containing protein</fullName>
    </recommendedName>
</protein>
<dbReference type="SFLD" id="SFLDG00358">
    <property type="entry name" value="Main_(cytGST)"/>
    <property type="match status" value="1"/>
</dbReference>
<dbReference type="EMBL" id="QJNU01000032">
    <property type="protein sequence ID" value="RYP09611.1"/>
    <property type="molecule type" value="Genomic_DNA"/>
</dbReference>
<dbReference type="Pfam" id="PF00043">
    <property type="entry name" value="GST_C"/>
    <property type="match status" value="1"/>
</dbReference>
<reference evidence="4 5" key="1">
    <citation type="submission" date="2018-06" db="EMBL/GenBank/DDBJ databases">
        <title>Complete Genomes of Monosporascus.</title>
        <authorList>
            <person name="Robinson A.J."/>
            <person name="Natvig D.O."/>
        </authorList>
    </citation>
    <scope>NUCLEOTIDE SEQUENCE [LARGE SCALE GENOMIC DNA]</scope>
    <source>
        <strain evidence="4 5">CBS 110550</strain>
    </source>
</reference>
<dbReference type="OrthoDB" id="422574at2759"/>
<feature type="domain" description="GST C-terminal" evidence="3">
    <location>
        <begin position="97"/>
        <end position="243"/>
    </location>
</feature>
<dbReference type="InterPro" id="IPR040079">
    <property type="entry name" value="Glutathione_S-Trfase"/>
</dbReference>
<dbReference type="InterPro" id="IPR010987">
    <property type="entry name" value="Glutathione-S-Trfase_C-like"/>
</dbReference>
<dbReference type="SUPFAM" id="SSF52833">
    <property type="entry name" value="Thioredoxin-like"/>
    <property type="match status" value="1"/>
</dbReference>
<evidence type="ECO:0000256" key="1">
    <source>
        <dbReference type="ARBA" id="ARBA00007409"/>
    </source>
</evidence>
<dbReference type="AlphaFoldDB" id="A0A4Q4TQM2"/>
<keyword evidence="5" id="KW-1185">Reference proteome</keyword>
<dbReference type="InterPro" id="IPR004045">
    <property type="entry name" value="Glutathione_S-Trfase_N"/>
</dbReference>
<comment type="similarity">
    <text evidence="1">Belongs to the GST superfamily.</text>
</comment>
<evidence type="ECO:0000259" key="2">
    <source>
        <dbReference type="PROSITE" id="PS50404"/>
    </source>
</evidence>
<dbReference type="PROSITE" id="PS50405">
    <property type="entry name" value="GST_CTER"/>
    <property type="match status" value="1"/>
</dbReference>
<evidence type="ECO:0000313" key="4">
    <source>
        <dbReference type="EMBL" id="RYP09611.1"/>
    </source>
</evidence>
<evidence type="ECO:0000313" key="5">
    <source>
        <dbReference type="Proteomes" id="UP000293360"/>
    </source>
</evidence>
<comment type="caution">
    <text evidence="4">The sequence shown here is derived from an EMBL/GenBank/DDBJ whole genome shotgun (WGS) entry which is preliminary data.</text>
</comment>
<dbReference type="PANTHER" id="PTHR44051:SF8">
    <property type="entry name" value="GLUTATHIONE S-TRANSFERASE GSTA"/>
    <property type="match status" value="1"/>
</dbReference>
<dbReference type="STRING" id="155417.A0A4Q4TQM2"/>
<dbReference type="InterPro" id="IPR036249">
    <property type="entry name" value="Thioredoxin-like_sf"/>
</dbReference>
<evidence type="ECO:0008006" key="6">
    <source>
        <dbReference type="Google" id="ProtNLM"/>
    </source>
</evidence>
<dbReference type="PANTHER" id="PTHR44051">
    <property type="entry name" value="GLUTATHIONE S-TRANSFERASE-RELATED"/>
    <property type="match status" value="1"/>
</dbReference>
<dbReference type="Pfam" id="PF13409">
    <property type="entry name" value="GST_N_2"/>
    <property type="match status" value="1"/>
</dbReference>